<dbReference type="NCBIfam" id="NF010044">
    <property type="entry name" value="PRK13517.1-4"/>
    <property type="match status" value="1"/>
</dbReference>
<keyword evidence="2 5" id="KW-0547">Nucleotide-binding</keyword>
<reference evidence="7" key="1">
    <citation type="submission" date="2017-03" db="EMBL/GenBank/DDBJ databases">
        <authorList>
            <person name="Lund M.B."/>
        </authorList>
    </citation>
    <scope>NUCLEOTIDE SEQUENCE [LARGE SCALE GENOMIC DNA]</scope>
</reference>
<dbReference type="Pfam" id="PF04107">
    <property type="entry name" value="GCS2"/>
    <property type="match status" value="1"/>
</dbReference>
<dbReference type="EMBL" id="NAEP01000023">
    <property type="protein sequence ID" value="PDQ36045.1"/>
    <property type="molecule type" value="Genomic_DNA"/>
</dbReference>
<comment type="catalytic activity">
    <reaction evidence="4 5">
        <text>L-cysteine + L-glutamate + ATP = gamma-L-glutamyl-L-cysteine + ADP + phosphate + H(+)</text>
        <dbReference type="Rhea" id="RHEA:13285"/>
        <dbReference type="ChEBI" id="CHEBI:15378"/>
        <dbReference type="ChEBI" id="CHEBI:29985"/>
        <dbReference type="ChEBI" id="CHEBI:30616"/>
        <dbReference type="ChEBI" id="CHEBI:35235"/>
        <dbReference type="ChEBI" id="CHEBI:43474"/>
        <dbReference type="ChEBI" id="CHEBI:58173"/>
        <dbReference type="ChEBI" id="CHEBI:456216"/>
        <dbReference type="EC" id="6.3.2.2"/>
    </reaction>
</comment>
<dbReference type="AlphaFoldDB" id="A0A2A6FT30"/>
<gene>
    <name evidence="6" type="ORF">B5766_02575</name>
</gene>
<dbReference type="EC" id="6.3.2.2" evidence="5"/>
<evidence type="ECO:0000256" key="1">
    <source>
        <dbReference type="ARBA" id="ARBA00022598"/>
    </source>
</evidence>
<dbReference type="GO" id="GO:0042398">
    <property type="term" value="P:modified amino acid biosynthetic process"/>
    <property type="evidence" value="ECO:0007669"/>
    <property type="project" value="InterPro"/>
</dbReference>
<dbReference type="SUPFAM" id="SSF55931">
    <property type="entry name" value="Glutamine synthetase/guanido kinase"/>
    <property type="match status" value="1"/>
</dbReference>
<name>A0A2A6FT30_9MICO</name>
<proteinExistence type="inferred from homology"/>
<dbReference type="NCBIfam" id="NF010043">
    <property type="entry name" value="PRK13517.1-3"/>
    <property type="match status" value="1"/>
</dbReference>
<evidence type="ECO:0000256" key="5">
    <source>
        <dbReference type="HAMAP-Rule" id="MF_01609"/>
    </source>
</evidence>
<dbReference type="InterPro" id="IPR014746">
    <property type="entry name" value="Gln_synth/guanido_kin_cat_dom"/>
</dbReference>
<dbReference type="Gene3D" id="3.30.590.20">
    <property type="match status" value="1"/>
</dbReference>
<dbReference type="PANTHER" id="PTHR36510:SF1">
    <property type="entry name" value="GLUTAMATE--CYSTEINE LIGASE 2-RELATED"/>
    <property type="match status" value="1"/>
</dbReference>
<accession>A0A2A6FT30</accession>
<dbReference type="Proteomes" id="UP000219994">
    <property type="component" value="Unassembled WGS sequence"/>
</dbReference>
<keyword evidence="1 5" id="KW-0436">Ligase</keyword>
<evidence type="ECO:0000256" key="4">
    <source>
        <dbReference type="ARBA" id="ARBA00048819"/>
    </source>
</evidence>
<dbReference type="NCBIfam" id="TIGR02050">
    <property type="entry name" value="gshA_cyan_rel"/>
    <property type="match status" value="1"/>
</dbReference>
<organism evidence="6 7">
    <name type="scientific">Candidatus Lumbricidiphila eiseniae</name>
    <dbReference type="NCBI Taxonomy" id="1969409"/>
    <lineage>
        <taxon>Bacteria</taxon>
        <taxon>Bacillati</taxon>
        <taxon>Actinomycetota</taxon>
        <taxon>Actinomycetes</taxon>
        <taxon>Micrococcales</taxon>
        <taxon>Microbacteriaceae</taxon>
        <taxon>Candidatus Lumbricidiphila</taxon>
    </lineage>
</organism>
<dbReference type="PANTHER" id="PTHR36510">
    <property type="entry name" value="GLUTAMATE--CYSTEINE LIGASE 2-RELATED"/>
    <property type="match status" value="1"/>
</dbReference>
<sequence length="388" mass="42987">MPIEFAHSARSTIGIEWEIAIVDRTTGELAGVGDQVLDTLNAAHPSGTHPFITGELFTNTVELVSDIHKTVAGAVTDLVGHLGNVRRVVDNLGEYDLICSGSHPFSQWYDQKLGDKPRYHRLIERTRWWGQNMMIWGVHVHIGIEDVQKTLPLLDALLTYLPHMQALSASSPFWAGVETGYASNRSLMFQQLPTAGLPYSFPDWAAYENYVDDLVRTGVVNDYSEVRWDIRPSPRWGTIEVRAFDGVSTAAEIAAIGALVQCLVEWLSTRLDHGEKLTVLPPWYARENKWRAARYGLEALVITDATGTQRPVRDELDELVDTLAPTAERLGCLAELHAIRATVAHGASYQRQVAIATAADGDLRAVVAHLARELVSTQHPVMNTARQP</sequence>
<evidence type="ECO:0000313" key="6">
    <source>
        <dbReference type="EMBL" id="PDQ36045.1"/>
    </source>
</evidence>
<comment type="caution">
    <text evidence="6">The sequence shown here is derived from an EMBL/GenBank/DDBJ whole genome shotgun (WGS) entry which is preliminary data.</text>
</comment>
<dbReference type="InterPro" id="IPR011793">
    <property type="entry name" value="YbdK"/>
</dbReference>
<evidence type="ECO:0000256" key="2">
    <source>
        <dbReference type="ARBA" id="ARBA00022741"/>
    </source>
</evidence>
<evidence type="ECO:0000313" key="7">
    <source>
        <dbReference type="Proteomes" id="UP000219994"/>
    </source>
</evidence>
<protein>
    <recommendedName>
        <fullName evidence="5">Putative glutamate--cysteine ligase 2</fullName>
        <ecNumber evidence="5">6.3.2.2</ecNumber>
    </recommendedName>
    <alternativeName>
        <fullName evidence="5">Gamma-glutamylcysteine synthetase 2</fullName>
        <shortName evidence="5">GCS 2</shortName>
        <shortName evidence="5">Gamma-GCS 2</shortName>
    </alternativeName>
</protein>
<comment type="similarity">
    <text evidence="5">Belongs to the glutamate--cysteine ligase type 2 family. YbdK subfamily.</text>
</comment>
<dbReference type="InterPro" id="IPR006336">
    <property type="entry name" value="GCS2"/>
</dbReference>
<dbReference type="GO" id="GO:0004357">
    <property type="term" value="F:glutamate-cysteine ligase activity"/>
    <property type="evidence" value="ECO:0007669"/>
    <property type="project" value="UniProtKB-EC"/>
</dbReference>
<evidence type="ECO:0000256" key="3">
    <source>
        <dbReference type="ARBA" id="ARBA00022840"/>
    </source>
</evidence>
<dbReference type="InterPro" id="IPR050141">
    <property type="entry name" value="GCL_type2/YbdK_subfam"/>
</dbReference>
<dbReference type="HAMAP" id="MF_01609">
    <property type="entry name" value="Glu_cys_ligase_2"/>
    <property type="match status" value="1"/>
</dbReference>
<comment type="function">
    <text evidence="5">ATP-dependent carboxylate-amine ligase which exhibits weak glutamate--cysteine ligase activity.</text>
</comment>
<keyword evidence="3 5" id="KW-0067">ATP-binding</keyword>
<dbReference type="GO" id="GO:0005524">
    <property type="term" value="F:ATP binding"/>
    <property type="evidence" value="ECO:0007669"/>
    <property type="project" value="UniProtKB-KW"/>
</dbReference>
<dbReference type="NCBIfam" id="NF010042">
    <property type="entry name" value="PRK13517.1-2"/>
    <property type="match status" value="1"/>
</dbReference>